<name>A0A1I7A2B4_9BURK</name>
<dbReference type="InterPro" id="IPR011707">
    <property type="entry name" value="Cu-oxidase-like_N"/>
</dbReference>
<protein>
    <submittedName>
        <fullName evidence="8">Multicopper oxidase with three cupredoxin domains (Includes cell division protein FtsP and spore coat protein CotA)</fullName>
    </submittedName>
</protein>
<comment type="subcellular location">
    <subcellularLocation>
        <location evidence="1">Periplasm</location>
    </subcellularLocation>
</comment>
<dbReference type="Gene3D" id="2.60.40.420">
    <property type="entry name" value="Cupredoxins - blue copper proteins"/>
    <property type="match status" value="1"/>
</dbReference>
<organism evidence="8 9">
    <name type="scientific">Paraburkholderia aspalathi</name>
    <dbReference type="NCBI Taxonomy" id="1324617"/>
    <lineage>
        <taxon>Bacteria</taxon>
        <taxon>Pseudomonadati</taxon>
        <taxon>Pseudomonadota</taxon>
        <taxon>Betaproteobacteria</taxon>
        <taxon>Burkholderiales</taxon>
        <taxon>Burkholderiaceae</taxon>
        <taxon>Paraburkholderia</taxon>
    </lineage>
</organism>
<keyword evidence="8" id="KW-0946">Virion</keyword>
<gene>
    <name evidence="8" type="ORF">SAMN05192563_100338</name>
</gene>
<dbReference type="InterPro" id="IPR008972">
    <property type="entry name" value="Cupredoxin"/>
</dbReference>
<keyword evidence="4" id="KW-0186">Copper</keyword>
<dbReference type="Pfam" id="PF07731">
    <property type="entry name" value="Cu-oxidase_2"/>
    <property type="match status" value="1"/>
</dbReference>
<evidence type="ECO:0000259" key="7">
    <source>
        <dbReference type="Pfam" id="PF07732"/>
    </source>
</evidence>
<keyword evidence="8" id="KW-0131">Cell cycle</keyword>
<evidence type="ECO:0000256" key="1">
    <source>
        <dbReference type="ARBA" id="ARBA00004418"/>
    </source>
</evidence>
<evidence type="ECO:0000256" key="5">
    <source>
        <dbReference type="SAM" id="SignalP"/>
    </source>
</evidence>
<dbReference type="GO" id="GO:0016491">
    <property type="term" value="F:oxidoreductase activity"/>
    <property type="evidence" value="ECO:0007669"/>
    <property type="project" value="UniProtKB-KW"/>
</dbReference>
<dbReference type="GO" id="GO:0005507">
    <property type="term" value="F:copper ion binding"/>
    <property type="evidence" value="ECO:0007669"/>
    <property type="project" value="InterPro"/>
</dbReference>
<keyword evidence="3" id="KW-0560">Oxidoreductase</keyword>
<evidence type="ECO:0000313" key="9">
    <source>
        <dbReference type="Proteomes" id="UP000198844"/>
    </source>
</evidence>
<keyword evidence="2" id="KW-0479">Metal-binding</keyword>
<keyword evidence="5" id="KW-0732">Signal</keyword>
<accession>A0A1I7A2B4</accession>
<dbReference type="AlphaFoldDB" id="A0A1I7A2B4"/>
<dbReference type="InterPro" id="IPR011706">
    <property type="entry name" value="Cu-oxidase_C"/>
</dbReference>
<dbReference type="OrthoDB" id="9757546at2"/>
<feature type="chain" id="PRO_5011533550" evidence="5">
    <location>
        <begin position="38"/>
        <end position="550"/>
    </location>
</feature>
<dbReference type="Pfam" id="PF07732">
    <property type="entry name" value="Cu-oxidase_3"/>
    <property type="match status" value="1"/>
</dbReference>
<dbReference type="PANTHER" id="PTHR11709:SF394">
    <property type="entry name" value="FI03373P-RELATED"/>
    <property type="match status" value="1"/>
</dbReference>
<evidence type="ECO:0000259" key="6">
    <source>
        <dbReference type="Pfam" id="PF07731"/>
    </source>
</evidence>
<keyword evidence="8" id="KW-0167">Capsid protein</keyword>
<feature type="signal peptide" evidence="5">
    <location>
        <begin position="1"/>
        <end position="37"/>
    </location>
</feature>
<dbReference type="SUPFAM" id="SSF49503">
    <property type="entry name" value="Cupredoxins"/>
    <property type="match status" value="3"/>
</dbReference>
<proteinExistence type="predicted"/>
<dbReference type="Proteomes" id="UP000198844">
    <property type="component" value="Unassembled WGS sequence"/>
</dbReference>
<sequence>MGHINHNTWIATLARLGRLARFGAAMLATLVCMHAQAAAPGITGTHFDLSAEANRITQPDGASVYSWGYGCRTAPAGFSPSTIAGANCPSMQIPGPTLIVKQGDVVTVTLTNNLPAAAGNTSILFPGFQVCAAVLNPDGTCPAALTGSPGLLTREAAHGNTVTYSFVAATPGTHAYYSGTQGDLQIEMGLYGAIIVLPTSSPGTVAVPAGCRAVAATLPDGQPDFRNAGAAYNHSAACYDREYLFQFSEMDPRIHAQAEQQSANACTAPNGCMTVETEPYHPAYFMVNGRSMPDDMDPNYAAQYPHQPYNGNPHMHPGELVLLRIIGTGRWQHPFHEHGNHVRVLARDGNMILSKTDPTKVAGPLLFTTTTTPGLAMDGIFYWTGRGLNWDVYGHKPGDLYTDTDPKYAAYLGKPVVCIPDVNGYYTADPLAPNYYEWCADHGKALEAHPFGNVGSGGPVTLPDSHVLTNGFWYGGSPYLGPDATVRATAPTGTTPPSGTVVNPPTTEAGFAFMWHSHNEREITTNNIFPGGMMMMMLVDPQVFLIDESN</sequence>
<dbReference type="InterPro" id="IPR045087">
    <property type="entry name" value="Cu-oxidase_fam"/>
</dbReference>
<dbReference type="PANTHER" id="PTHR11709">
    <property type="entry name" value="MULTI-COPPER OXIDASE"/>
    <property type="match status" value="1"/>
</dbReference>
<dbReference type="EMBL" id="FPBH01000003">
    <property type="protein sequence ID" value="SFT69052.1"/>
    <property type="molecule type" value="Genomic_DNA"/>
</dbReference>
<keyword evidence="8" id="KW-0132">Cell division</keyword>
<evidence type="ECO:0000256" key="2">
    <source>
        <dbReference type="ARBA" id="ARBA00022723"/>
    </source>
</evidence>
<dbReference type="RefSeq" id="WP_093633300.1">
    <property type="nucleotide sequence ID" value="NZ_FPBH01000003.1"/>
</dbReference>
<dbReference type="GO" id="GO:0042597">
    <property type="term" value="C:periplasmic space"/>
    <property type="evidence" value="ECO:0007669"/>
    <property type="project" value="UniProtKB-SubCell"/>
</dbReference>
<reference evidence="8 9" key="1">
    <citation type="submission" date="2016-10" db="EMBL/GenBank/DDBJ databases">
        <authorList>
            <person name="de Groot N.N."/>
        </authorList>
    </citation>
    <scope>NUCLEOTIDE SEQUENCE [LARGE SCALE GENOMIC DNA]</scope>
    <source>
        <strain evidence="8 9">LMG 27731</strain>
    </source>
</reference>
<feature type="domain" description="Plastocyanin-like" evidence="7">
    <location>
        <begin position="92"/>
        <end position="199"/>
    </location>
</feature>
<evidence type="ECO:0000256" key="4">
    <source>
        <dbReference type="ARBA" id="ARBA00023008"/>
    </source>
</evidence>
<evidence type="ECO:0000313" key="8">
    <source>
        <dbReference type="EMBL" id="SFT69052.1"/>
    </source>
</evidence>
<feature type="domain" description="Plastocyanin-like" evidence="6">
    <location>
        <begin position="278"/>
        <end position="359"/>
    </location>
</feature>
<evidence type="ECO:0000256" key="3">
    <source>
        <dbReference type="ARBA" id="ARBA00023002"/>
    </source>
</evidence>
<dbReference type="GO" id="GO:0051301">
    <property type="term" value="P:cell division"/>
    <property type="evidence" value="ECO:0007669"/>
    <property type="project" value="UniProtKB-KW"/>
</dbReference>